<keyword evidence="5 9" id="KW-1133">Transmembrane helix</keyword>
<dbReference type="AlphaFoldDB" id="A0A7J6LNA3"/>
<evidence type="ECO:0000256" key="3">
    <source>
        <dbReference type="ARBA" id="ARBA00022692"/>
    </source>
</evidence>
<dbReference type="Proteomes" id="UP000572268">
    <property type="component" value="Unassembled WGS sequence"/>
</dbReference>
<dbReference type="PANTHER" id="PTHR21212">
    <property type="entry name" value="BERNARDINELLI-SEIP CONGENITAL LIPODYSTROPHY 2 HOMOLOG BSCL2 PROTEIN"/>
    <property type="match status" value="1"/>
</dbReference>
<evidence type="ECO:0000256" key="8">
    <source>
        <dbReference type="SAM" id="MobiDB-lite"/>
    </source>
</evidence>
<reference evidence="10 11" key="1">
    <citation type="submission" date="2020-04" db="EMBL/GenBank/DDBJ databases">
        <title>Perkinsus olseni comparative genomics.</title>
        <authorList>
            <person name="Bogema D.R."/>
        </authorList>
    </citation>
    <scope>NUCLEOTIDE SEQUENCE [LARGE SCALE GENOMIC DNA]</scope>
    <source>
        <strain evidence="10">ATCC PRA-31</strain>
    </source>
</reference>
<evidence type="ECO:0000256" key="9">
    <source>
        <dbReference type="SAM" id="Phobius"/>
    </source>
</evidence>
<gene>
    <name evidence="10" type="ORF">FOL46_005995</name>
</gene>
<dbReference type="InterPro" id="IPR009617">
    <property type="entry name" value="Seipin"/>
</dbReference>
<dbReference type="InterPro" id="IPR014347">
    <property type="entry name" value="Tautomerase/MIF_sf"/>
</dbReference>
<comment type="subcellular location">
    <subcellularLocation>
        <location evidence="1">Endoplasmic reticulum membrane</location>
        <topology evidence="1">Multi-pass membrane protein</topology>
    </subcellularLocation>
</comment>
<dbReference type="GO" id="GO:0006629">
    <property type="term" value="P:lipid metabolic process"/>
    <property type="evidence" value="ECO:0007669"/>
    <property type="project" value="UniProtKB-KW"/>
</dbReference>
<dbReference type="Pfam" id="PF06775">
    <property type="entry name" value="Seipin"/>
    <property type="match status" value="1"/>
</dbReference>
<keyword evidence="7 9" id="KW-0472">Membrane</keyword>
<evidence type="ECO:0000256" key="6">
    <source>
        <dbReference type="ARBA" id="ARBA00023098"/>
    </source>
</evidence>
<evidence type="ECO:0000256" key="7">
    <source>
        <dbReference type="ARBA" id="ARBA00023136"/>
    </source>
</evidence>
<dbReference type="CDD" id="cd23995">
    <property type="entry name" value="Seipin_BSCL2_like"/>
    <property type="match status" value="1"/>
</dbReference>
<sequence length="450" mass="48767">MSERTRSSGVPQLPIEGHTDPSSGSGDLASNASSPTNSSNSSLDSEAQGSALARASYGTWHAIQPGLVFVSRHISPFAWRLVLLWAKLILVGLSVVSVTVSALILYWVVHWLVIPKQLHSFPVYFDYSTTPACAAVSFSNRQWFDTAASRPALAAPVLDLPAPSVDYDVTLALDLPSNHYNVDKGPVMVDITLYGMKGRDEPTARSRRPLLLPYRSSLLGTMREWLMIVPALLGWTVDEFTVTMPLFEELNVEVYESSNFPLLSATVCMSPPLQVYRADLRFHSQLSGIRYLLSSHPIIMCVVFVLLVLIVFLVFAGFSMMSKIVCARQCPVSSVVTMPFVALTTNVQSILADPNKAASVMTDTVAEALGKPKKYLTVQIVPATGFVVGGEVASGVSVEIYSIGGGLKGPVVEAVYGALQKEYGVQAEHAVVRFQNLDPSEYAMNGKTFG</sequence>
<evidence type="ECO:0000313" key="11">
    <source>
        <dbReference type="Proteomes" id="UP000572268"/>
    </source>
</evidence>
<dbReference type="GO" id="GO:0140042">
    <property type="term" value="P:lipid droplet formation"/>
    <property type="evidence" value="ECO:0007669"/>
    <property type="project" value="UniProtKB-ARBA"/>
</dbReference>
<feature type="compositionally biased region" description="Low complexity" evidence="8">
    <location>
        <begin position="29"/>
        <end position="45"/>
    </location>
</feature>
<feature type="transmembrane region" description="Helical" evidence="9">
    <location>
        <begin position="297"/>
        <end position="321"/>
    </location>
</feature>
<feature type="region of interest" description="Disordered" evidence="8">
    <location>
        <begin position="1"/>
        <end position="45"/>
    </location>
</feature>
<dbReference type="SUPFAM" id="SSF55331">
    <property type="entry name" value="Tautomerase/MIF"/>
    <property type="match status" value="1"/>
</dbReference>
<name>A0A7J6LNA3_PEROL</name>
<keyword evidence="6" id="KW-0443">Lipid metabolism</keyword>
<organism evidence="10 11">
    <name type="scientific">Perkinsus olseni</name>
    <name type="common">Perkinsus atlanticus</name>
    <dbReference type="NCBI Taxonomy" id="32597"/>
    <lineage>
        <taxon>Eukaryota</taxon>
        <taxon>Sar</taxon>
        <taxon>Alveolata</taxon>
        <taxon>Perkinsozoa</taxon>
        <taxon>Perkinsea</taxon>
        <taxon>Perkinsida</taxon>
        <taxon>Perkinsidae</taxon>
        <taxon>Perkinsus</taxon>
    </lineage>
</organism>
<proteinExistence type="inferred from homology"/>
<dbReference type="InterPro" id="IPR001398">
    <property type="entry name" value="Macrophage_inhib_fac"/>
</dbReference>
<comment type="similarity">
    <text evidence="2">Belongs to the MIF family.</text>
</comment>
<evidence type="ECO:0000256" key="4">
    <source>
        <dbReference type="ARBA" id="ARBA00022824"/>
    </source>
</evidence>
<evidence type="ECO:0000256" key="5">
    <source>
        <dbReference type="ARBA" id="ARBA00022989"/>
    </source>
</evidence>
<evidence type="ECO:0000256" key="2">
    <source>
        <dbReference type="ARBA" id="ARBA00005851"/>
    </source>
</evidence>
<comment type="caution">
    <text evidence="10">The sequence shown here is derived from an EMBL/GenBank/DDBJ whole genome shotgun (WGS) entry which is preliminary data.</text>
</comment>
<dbReference type="Gene3D" id="3.30.429.10">
    <property type="entry name" value="Macrophage Migration Inhibitory Factor"/>
    <property type="match status" value="1"/>
</dbReference>
<protein>
    <submittedName>
        <fullName evidence="10">Uncharacterized protein</fullName>
    </submittedName>
</protein>
<evidence type="ECO:0000313" key="10">
    <source>
        <dbReference type="EMBL" id="KAF4660779.1"/>
    </source>
</evidence>
<keyword evidence="4" id="KW-0256">Endoplasmic reticulum</keyword>
<dbReference type="Pfam" id="PF01187">
    <property type="entry name" value="MIF"/>
    <property type="match status" value="1"/>
</dbReference>
<evidence type="ECO:0000256" key="1">
    <source>
        <dbReference type="ARBA" id="ARBA00004477"/>
    </source>
</evidence>
<dbReference type="PANTHER" id="PTHR21212:SF0">
    <property type="entry name" value="SEIPIN"/>
    <property type="match status" value="1"/>
</dbReference>
<keyword evidence="3 9" id="KW-0812">Transmembrane</keyword>
<dbReference type="EMBL" id="JABANN010000376">
    <property type="protein sequence ID" value="KAF4660779.1"/>
    <property type="molecule type" value="Genomic_DNA"/>
</dbReference>
<dbReference type="GO" id="GO:0005789">
    <property type="term" value="C:endoplasmic reticulum membrane"/>
    <property type="evidence" value="ECO:0007669"/>
    <property type="project" value="UniProtKB-SubCell"/>
</dbReference>
<accession>A0A7J6LNA3</accession>
<feature type="transmembrane region" description="Helical" evidence="9">
    <location>
        <begin position="84"/>
        <end position="109"/>
    </location>
</feature>